<reference evidence="1 2" key="1">
    <citation type="journal article" date="2023" name="Nucleic Acids Res.">
        <title>The hologenome of Daphnia magna reveals possible DNA methylation and microbiome-mediated evolution of the host genome.</title>
        <authorList>
            <person name="Chaturvedi A."/>
            <person name="Li X."/>
            <person name="Dhandapani V."/>
            <person name="Marshall H."/>
            <person name="Kissane S."/>
            <person name="Cuenca-Cambronero M."/>
            <person name="Asole G."/>
            <person name="Calvet F."/>
            <person name="Ruiz-Romero M."/>
            <person name="Marangio P."/>
            <person name="Guigo R."/>
            <person name="Rago D."/>
            <person name="Mirbahai L."/>
            <person name="Eastwood N."/>
            <person name="Colbourne J.K."/>
            <person name="Zhou J."/>
            <person name="Mallon E."/>
            <person name="Orsini L."/>
        </authorList>
    </citation>
    <scope>NUCLEOTIDE SEQUENCE [LARGE SCALE GENOMIC DNA]</scope>
    <source>
        <strain evidence="1">LRV0_1</strain>
    </source>
</reference>
<comment type="caution">
    <text evidence="1">The sequence shown here is derived from an EMBL/GenBank/DDBJ whole genome shotgun (WGS) entry which is preliminary data.</text>
</comment>
<dbReference type="Proteomes" id="UP001234178">
    <property type="component" value="Unassembled WGS sequence"/>
</dbReference>
<proteinExistence type="predicted"/>
<dbReference type="EMBL" id="JAOYFB010000070">
    <property type="protein sequence ID" value="KAK4045859.1"/>
    <property type="molecule type" value="Genomic_DNA"/>
</dbReference>
<keyword evidence="2" id="KW-1185">Reference proteome</keyword>
<sequence length="132" mass="14956">MLAAVDVVEAVKETKEIGKIEKKRGYLSENFSKSRRLLKVSLGGSCETSGRLKNSKSRTEAMMKIFLSPYGVRGDRQAGVERLMADENFDESRRGYLPEIEMKNFLSPYGFWSEFRAVDGSRPAAWNIHDAE</sequence>
<gene>
    <name evidence="1" type="ORF">OUZ56_033922</name>
</gene>
<evidence type="ECO:0000313" key="2">
    <source>
        <dbReference type="Proteomes" id="UP001234178"/>
    </source>
</evidence>
<organism evidence="1 2">
    <name type="scientific">Daphnia magna</name>
    <dbReference type="NCBI Taxonomy" id="35525"/>
    <lineage>
        <taxon>Eukaryota</taxon>
        <taxon>Metazoa</taxon>
        <taxon>Ecdysozoa</taxon>
        <taxon>Arthropoda</taxon>
        <taxon>Crustacea</taxon>
        <taxon>Branchiopoda</taxon>
        <taxon>Diplostraca</taxon>
        <taxon>Cladocera</taxon>
        <taxon>Anomopoda</taxon>
        <taxon>Daphniidae</taxon>
        <taxon>Daphnia</taxon>
    </lineage>
</organism>
<name>A0ABR0BB92_9CRUS</name>
<accession>A0ABR0BB92</accession>
<evidence type="ECO:0000313" key="1">
    <source>
        <dbReference type="EMBL" id="KAK4045859.1"/>
    </source>
</evidence>
<protein>
    <submittedName>
        <fullName evidence="1">Uncharacterized protein</fullName>
    </submittedName>
</protein>